<keyword evidence="7" id="KW-0927">Auxin signaling pathway</keyword>
<accession>A0ABR2PZ44</accession>
<comment type="function">
    <text evidence="1">Involved in auxin transport. Regulator of the auxin signaling pathway.</text>
</comment>
<evidence type="ECO:0000256" key="4">
    <source>
        <dbReference type="ARBA" id="ARBA00022448"/>
    </source>
</evidence>
<evidence type="ECO:0000256" key="3">
    <source>
        <dbReference type="ARBA" id="ARBA00010067"/>
    </source>
</evidence>
<keyword evidence="4" id="KW-0813">Transport</keyword>
<sequence>MSKKAFHRRNGSGKLDVFEAAKYYSEHNEAASYNCATLISQKTIRYERQPLKGGRISLDVPMRRNPLLQPSHSSEKQVNKEKKHKKPSSPGGKLASFLNSLFNQTGYKKKNSKSSTTTQSTKGEEESPGGGRRKRRMSISHFRSLNTVETKSFYSSSSSGFRTPPPFAATPTKSYKGSDLSNEKKKEKAKFVDGILEKYKNLGTHHRDMKNRNSGFRKFGEIDDGAADSDSSSDLFELQSCDLGIYSSGLPVFETTNMESFKRGATVSNGAL</sequence>
<dbReference type="EMBL" id="JBBPBN010000048">
    <property type="protein sequence ID" value="KAK8993700.1"/>
    <property type="molecule type" value="Genomic_DNA"/>
</dbReference>
<proteinExistence type="inferred from homology"/>
<reference evidence="9 10" key="1">
    <citation type="journal article" date="2024" name="G3 (Bethesda)">
        <title>Genome assembly of Hibiscus sabdariffa L. provides insights into metabolisms of medicinal natural products.</title>
        <authorList>
            <person name="Kim T."/>
        </authorList>
    </citation>
    <scope>NUCLEOTIDE SEQUENCE [LARGE SCALE GENOMIC DNA]</scope>
    <source>
        <strain evidence="9">TK-2024</strain>
        <tissue evidence="9">Old leaves</tissue>
    </source>
</reference>
<evidence type="ECO:0000256" key="7">
    <source>
        <dbReference type="ARBA" id="ARBA00023294"/>
    </source>
</evidence>
<comment type="similarity">
    <text evidence="3">Belongs to the BIG GRAIN 1 (BG1) plant protein family.</text>
</comment>
<evidence type="ECO:0000313" key="9">
    <source>
        <dbReference type="EMBL" id="KAK8993700.1"/>
    </source>
</evidence>
<dbReference type="Proteomes" id="UP001396334">
    <property type="component" value="Unassembled WGS sequence"/>
</dbReference>
<evidence type="ECO:0000256" key="2">
    <source>
        <dbReference type="ARBA" id="ARBA00004236"/>
    </source>
</evidence>
<keyword evidence="6" id="KW-0472">Membrane</keyword>
<dbReference type="PANTHER" id="PTHR33541:SF11">
    <property type="entry name" value="PROTEIN BIG GRAIN 1-LIKE E"/>
    <property type="match status" value="1"/>
</dbReference>
<name>A0ABR2PZ44_9ROSI</name>
<evidence type="ECO:0000256" key="8">
    <source>
        <dbReference type="SAM" id="MobiDB-lite"/>
    </source>
</evidence>
<comment type="caution">
    <text evidence="9">The sequence shown here is derived from an EMBL/GenBank/DDBJ whole genome shotgun (WGS) entry which is preliminary data.</text>
</comment>
<evidence type="ECO:0000256" key="5">
    <source>
        <dbReference type="ARBA" id="ARBA00022475"/>
    </source>
</evidence>
<comment type="subcellular location">
    <subcellularLocation>
        <location evidence="2">Cell membrane</location>
    </subcellularLocation>
</comment>
<gene>
    <name evidence="9" type="ORF">V6N11_007922</name>
</gene>
<evidence type="ECO:0008006" key="11">
    <source>
        <dbReference type="Google" id="ProtNLM"/>
    </source>
</evidence>
<feature type="region of interest" description="Disordered" evidence="8">
    <location>
        <begin position="55"/>
        <end position="142"/>
    </location>
</feature>
<feature type="region of interest" description="Disordered" evidence="8">
    <location>
        <begin position="154"/>
        <end position="182"/>
    </location>
</feature>
<evidence type="ECO:0000313" key="10">
    <source>
        <dbReference type="Proteomes" id="UP001396334"/>
    </source>
</evidence>
<organism evidence="9 10">
    <name type="scientific">Hibiscus sabdariffa</name>
    <name type="common">roselle</name>
    <dbReference type="NCBI Taxonomy" id="183260"/>
    <lineage>
        <taxon>Eukaryota</taxon>
        <taxon>Viridiplantae</taxon>
        <taxon>Streptophyta</taxon>
        <taxon>Embryophyta</taxon>
        <taxon>Tracheophyta</taxon>
        <taxon>Spermatophyta</taxon>
        <taxon>Magnoliopsida</taxon>
        <taxon>eudicotyledons</taxon>
        <taxon>Gunneridae</taxon>
        <taxon>Pentapetalae</taxon>
        <taxon>rosids</taxon>
        <taxon>malvids</taxon>
        <taxon>Malvales</taxon>
        <taxon>Malvaceae</taxon>
        <taxon>Malvoideae</taxon>
        <taxon>Hibiscus</taxon>
    </lineage>
</organism>
<dbReference type="InterPro" id="IPR039621">
    <property type="entry name" value="BG1-like"/>
</dbReference>
<evidence type="ECO:0000256" key="1">
    <source>
        <dbReference type="ARBA" id="ARBA00002281"/>
    </source>
</evidence>
<protein>
    <recommendedName>
        <fullName evidence="11">Protein BIG GRAIN 1-like E</fullName>
    </recommendedName>
</protein>
<keyword evidence="5" id="KW-1003">Cell membrane</keyword>
<keyword evidence="10" id="KW-1185">Reference proteome</keyword>
<evidence type="ECO:0000256" key="6">
    <source>
        <dbReference type="ARBA" id="ARBA00023136"/>
    </source>
</evidence>
<dbReference type="PANTHER" id="PTHR33541">
    <property type="entry name" value="PROTEIN BIG GRAIN 1-LIKE A-RELATED"/>
    <property type="match status" value="1"/>
</dbReference>